<accession>A0ABM7X5T6</accession>
<dbReference type="Gene3D" id="3.90.550.10">
    <property type="entry name" value="Spore Coat Polysaccharide Biosynthesis Protein SpsA, Chain A"/>
    <property type="match status" value="1"/>
</dbReference>
<proteinExistence type="predicted"/>
<dbReference type="InterPro" id="IPR005835">
    <property type="entry name" value="NTP_transferase_dom"/>
</dbReference>
<dbReference type="RefSeq" id="WP_248343784.1">
    <property type="nucleotide sequence ID" value="NZ_AP025592.1"/>
</dbReference>
<protein>
    <submittedName>
        <fullName evidence="2">D-glycero-D-manno-heptose 1-phosphate guanosyltransferase</fullName>
    </submittedName>
</protein>
<evidence type="ECO:0000313" key="2">
    <source>
        <dbReference type="EMBL" id="BDG07181.1"/>
    </source>
</evidence>
<dbReference type="PANTHER" id="PTHR22572">
    <property type="entry name" value="SUGAR-1-PHOSPHATE GUANYL TRANSFERASE"/>
    <property type="match status" value="1"/>
</dbReference>
<dbReference type="EMBL" id="AP025592">
    <property type="protein sequence ID" value="BDG07181.1"/>
    <property type="molecule type" value="Genomic_DNA"/>
</dbReference>
<feature type="domain" description="Nucleotidyl transferase" evidence="1">
    <location>
        <begin position="6"/>
        <end position="225"/>
    </location>
</feature>
<reference evidence="3" key="1">
    <citation type="journal article" date="2022" name="Int. J. Syst. Evol. Microbiol.">
        <title>Anaeromyxobacter oryzae sp. nov., Anaeromyxobacter diazotrophicus sp. nov. and Anaeromyxobacter paludicola sp. nov., isolated from paddy soils.</title>
        <authorList>
            <person name="Itoh H."/>
            <person name="Xu Z."/>
            <person name="Mise K."/>
            <person name="Masuda Y."/>
            <person name="Ushijima N."/>
            <person name="Hayakawa C."/>
            <person name="Shiratori Y."/>
            <person name="Senoo K."/>
        </authorList>
    </citation>
    <scope>NUCLEOTIDE SEQUENCE [LARGE SCALE GENOMIC DNA]</scope>
    <source>
        <strain evidence="3">Red630</strain>
    </source>
</reference>
<gene>
    <name evidence="2" type="primary">hddC</name>
    <name evidence="2" type="ORF">AMPC_02940</name>
</gene>
<dbReference type="InterPro" id="IPR050486">
    <property type="entry name" value="Mannose-1P_guanyltransferase"/>
</dbReference>
<organism evidence="2 3">
    <name type="scientific">Anaeromyxobacter paludicola</name>
    <dbReference type="NCBI Taxonomy" id="2918171"/>
    <lineage>
        <taxon>Bacteria</taxon>
        <taxon>Pseudomonadati</taxon>
        <taxon>Myxococcota</taxon>
        <taxon>Myxococcia</taxon>
        <taxon>Myxococcales</taxon>
        <taxon>Cystobacterineae</taxon>
        <taxon>Anaeromyxobacteraceae</taxon>
        <taxon>Anaeromyxobacter</taxon>
    </lineage>
</organism>
<dbReference type="Proteomes" id="UP001162734">
    <property type="component" value="Chromosome"/>
</dbReference>
<keyword evidence="3" id="KW-1185">Reference proteome</keyword>
<dbReference type="Pfam" id="PF00483">
    <property type="entry name" value="NTP_transferase"/>
    <property type="match status" value="1"/>
</dbReference>
<dbReference type="InterPro" id="IPR029044">
    <property type="entry name" value="Nucleotide-diphossugar_trans"/>
</dbReference>
<evidence type="ECO:0000313" key="3">
    <source>
        <dbReference type="Proteomes" id="UP001162734"/>
    </source>
</evidence>
<sequence length="238" mass="24906">MTLPAAVILAGGFGTRLPEVSATRPKPMADVGGRPFLELVVAHLRSCGVREVVFSTGYKSEVIEAHFGDGARFGVAARCVREPEPLGTAGALRLALPFLGDRALVLNGDTYVDVDVAAMLAAHLAAGAAATLAAVPREDASRFGRLVVEGDRLTGFEEKRPERAPGLINAGVYLLERRVIEAIPAGRAVSFERETLPGLLAAGAPVGVFRHAGAFEDIGIPESLAAFREWAASPARGS</sequence>
<dbReference type="CDD" id="cd06915">
    <property type="entry name" value="NTP_transferase_WcbM_like"/>
    <property type="match status" value="1"/>
</dbReference>
<dbReference type="SUPFAM" id="SSF53448">
    <property type="entry name" value="Nucleotide-diphospho-sugar transferases"/>
    <property type="match status" value="1"/>
</dbReference>
<evidence type="ECO:0000259" key="1">
    <source>
        <dbReference type="Pfam" id="PF00483"/>
    </source>
</evidence>
<name>A0ABM7X5T6_9BACT</name>